<name>A0A0J7JVN3_LASNI</name>
<feature type="region of interest" description="Disordered" evidence="1">
    <location>
        <begin position="1"/>
        <end position="30"/>
    </location>
</feature>
<comment type="caution">
    <text evidence="2">The sequence shown here is derived from an EMBL/GenBank/DDBJ whole genome shotgun (WGS) entry which is preliminary data.</text>
</comment>
<dbReference type="Proteomes" id="UP000036403">
    <property type="component" value="Unassembled WGS sequence"/>
</dbReference>
<evidence type="ECO:0000256" key="1">
    <source>
        <dbReference type="SAM" id="MobiDB-lite"/>
    </source>
</evidence>
<dbReference type="PaxDb" id="67767-A0A0J7JVN3"/>
<evidence type="ECO:0000313" key="2">
    <source>
        <dbReference type="EMBL" id="KMQ82182.1"/>
    </source>
</evidence>
<dbReference type="AlphaFoldDB" id="A0A0J7JVN3"/>
<keyword evidence="3" id="KW-1185">Reference proteome</keyword>
<reference evidence="2 3" key="1">
    <citation type="submission" date="2015-04" db="EMBL/GenBank/DDBJ databases">
        <title>Lasius niger genome sequencing.</title>
        <authorList>
            <person name="Konorov E.A."/>
            <person name="Nikitin M.A."/>
            <person name="Kirill M.V."/>
            <person name="Chang P."/>
        </authorList>
    </citation>
    <scope>NUCLEOTIDE SEQUENCE [LARGE SCALE GENOMIC DNA]</scope>
    <source>
        <tissue evidence="2">Whole</tissue>
    </source>
</reference>
<evidence type="ECO:0000313" key="3">
    <source>
        <dbReference type="Proteomes" id="UP000036403"/>
    </source>
</evidence>
<protein>
    <submittedName>
        <fullName evidence="2">Uncharacterized protein</fullName>
    </submittedName>
</protein>
<proteinExistence type="predicted"/>
<sequence>NLDLSGQAKRKADEDLDDNHDKRPRMQSVQEDILFDLGDSVFSESGNF</sequence>
<feature type="non-terminal residue" evidence="2">
    <location>
        <position position="1"/>
    </location>
</feature>
<organism evidence="2 3">
    <name type="scientific">Lasius niger</name>
    <name type="common">Black garden ant</name>
    <dbReference type="NCBI Taxonomy" id="67767"/>
    <lineage>
        <taxon>Eukaryota</taxon>
        <taxon>Metazoa</taxon>
        <taxon>Ecdysozoa</taxon>
        <taxon>Arthropoda</taxon>
        <taxon>Hexapoda</taxon>
        <taxon>Insecta</taxon>
        <taxon>Pterygota</taxon>
        <taxon>Neoptera</taxon>
        <taxon>Endopterygota</taxon>
        <taxon>Hymenoptera</taxon>
        <taxon>Apocrita</taxon>
        <taxon>Aculeata</taxon>
        <taxon>Formicoidea</taxon>
        <taxon>Formicidae</taxon>
        <taxon>Formicinae</taxon>
        <taxon>Lasius</taxon>
        <taxon>Lasius</taxon>
    </lineage>
</organism>
<accession>A0A0J7JVN3</accession>
<gene>
    <name evidence="2" type="ORF">RF55_23879</name>
</gene>
<dbReference type="EMBL" id="LBMM01027545">
    <property type="protein sequence ID" value="KMQ82182.1"/>
    <property type="molecule type" value="Genomic_DNA"/>
</dbReference>